<keyword evidence="4" id="KW-1185">Reference proteome</keyword>
<gene>
    <name evidence="3" type="ORF">AAF712_014701</name>
</gene>
<dbReference type="EMBL" id="JBBXMP010000294">
    <property type="protein sequence ID" value="KAL0058605.1"/>
    <property type="molecule type" value="Genomic_DNA"/>
</dbReference>
<evidence type="ECO:0000259" key="2">
    <source>
        <dbReference type="Pfam" id="PF24883"/>
    </source>
</evidence>
<feature type="non-terminal residue" evidence="3">
    <location>
        <position position="1"/>
    </location>
</feature>
<dbReference type="SUPFAM" id="SSF52540">
    <property type="entry name" value="P-loop containing nucleoside triphosphate hydrolases"/>
    <property type="match status" value="1"/>
</dbReference>
<accession>A0ABR2ZAB4</accession>
<comment type="caution">
    <text evidence="3">The sequence shown here is derived from an EMBL/GenBank/DDBJ whole genome shotgun (WGS) entry which is preliminary data.</text>
</comment>
<keyword evidence="1" id="KW-0677">Repeat</keyword>
<organism evidence="3 4">
    <name type="scientific">Marasmius tenuissimus</name>
    <dbReference type="NCBI Taxonomy" id="585030"/>
    <lineage>
        <taxon>Eukaryota</taxon>
        <taxon>Fungi</taxon>
        <taxon>Dikarya</taxon>
        <taxon>Basidiomycota</taxon>
        <taxon>Agaricomycotina</taxon>
        <taxon>Agaricomycetes</taxon>
        <taxon>Agaricomycetidae</taxon>
        <taxon>Agaricales</taxon>
        <taxon>Marasmiineae</taxon>
        <taxon>Marasmiaceae</taxon>
        <taxon>Marasmius</taxon>
    </lineage>
</organism>
<sequence>TYLATAHKSLWDAIAGVGASHKAEQQFSRGKCLEGTRKKALGMIHGWRSAKHQPLPLCWLSGPAGVGKTAIAMTVAKSAEESGLVTSFFFFRSDPRRNNPSALVPSIAHGLTMVNISLKNAIERRISDNPTILEATLEEQFRELIFEPCVPKRRWWLNYIRRMWEAARGIRAIADASNKPAVVIIDGLDECGDDQTQLRVLSAIISSYQQYPSFPLRFLICSRPESWIKDAFCRTPLSRFTKHILLDESFLPSRDIERYYLRAFDEIRGRPENARIEFSDPWPSEADLECLVQKSSGQFVYATVAAKFIGLPCSDPIEQLHHILSYTPDNHSDASSFSELDLLYHIILSISPNHQELLSLLAAVLILARCAPPSPQFIELLLGLPAGAADRILRYMHSVLNISTGDVAITVYHTSFIDFLYDPSRSGQFYIDRAVRHESLAVQWLQRLTQRLRSISDILKFHGGFLASDDQCLLETWVTFCFESRQPTKELLNERDKLFRAILSTFPSRQQLLATLTSLILLSADTYNLAQIQALSDLILGHGQVDVSLVMNVLEACQLVMRWRTGEKRLRPFFRAFLCDADSQEYYIDVSKHRELLAQQWIVLLVPSNQLHAS</sequence>
<dbReference type="InterPro" id="IPR027417">
    <property type="entry name" value="P-loop_NTPase"/>
</dbReference>
<evidence type="ECO:0000313" key="4">
    <source>
        <dbReference type="Proteomes" id="UP001437256"/>
    </source>
</evidence>
<protein>
    <recommendedName>
        <fullName evidence="2">Nephrocystin 3-like N-terminal domain-containing protein</fullName>
    </recommendedName>
</protein>
<proteinExistence type="predicted"/>
<dbReference type="InterPro" id="IPR056884">
    <property type="entry name" value="NPHP3-like_N"/>
</dbReference>
<reference evidence="3 4" key="1">
    <citation type="submission" date="2024-05" db="EMBL/GenBank/DDBJ databases">
        <title>A draft genome resource for the thread blight pathogen Marasmius tenuissimus strain MS-2.</title>
        <authorList>
            <person name="Yulfo-Soto G.E."/>
            <person name="Baruah I.K."/>
            <person name="Amoako-Attah I."/>
            <person name="Bukari Y."/>
            <person name="Meinhardt L.W."/>
            <person name="Bailey B.A."/>
            <person name="Cohen S.P."/>
        </authorList>
    </citation>
    <scope>NUCLEOTIDE SEQUENCE [LARGE SCALE GENOMIC DNA]</scope>
    <source>
        <strain evidence="3 4">MS-2</strain>
    </source>
</reference>
<dbReference type="Pfam" id="PF24883">
    <property type="entry name" value="NPHP3_N"/>
    <property type="match status" value="1"/>
</dbReference>
<evidence type="ECO:0000256" key="1">
    <source>
        <dbReference type="ARBA" id="ARBA00022737"/>
    </source>
</evidence>
<evidence type="ECO:0000313" key="3">
    <source>
        <dbReference type="EMBL" id="KAL0058605.1"/>
    </source>
</evidence>
<dbReference type="PANTHER" id="PTHR10039">
    <property type="entry name" value="AMELOGENIN"/>
    <property type="match status" value="1"/>
</dbReference>
<feature type="domain" description="Nephrocystin 3-like N-terminal" evidence="2">
    <location>
        <begin position="46"/>
        <end position="145"/>
    </location>
</feature>
<feature type="non-terminal residue" evidence="3">
    <location>
        <position position="614"/>
    </location>
</feature>
<dbReference type="Proteomes" id="UP001437256">
    <property type="component" value="Unassembled WGS sequence"/>
</dbReference>
<dbReference type="PANTHER" id="PTHR10039:SF17">
    <property type="entry name" value="FUNGAL STAND N-TERMINAL GOODBYE DOMAIN-CONTAINING PROTEIN-RELATED"/>
    <property type="match status" value="1"/>
</dbReference>
<dbReference type="Gene3D" id="3.40.50.300">
    <property type="entry name" value="P-loop containing nucleotide triphosphate hydrolases"/>
    <property type="match status" value="1"/>
</dbReference>
<name>A0ABR2ZAB4_9AGAR</name>